<dbReference type="SUPFAM" id="SSF46785">
    <property type="entry name" value="Winged helix' DNA-binding domain"/>
    <property type="match status" value="1"/>
</dbReference>
<dbReference type="PANTHER" id="PTHR30537">
    <property type="entry name" value="HTH-TYPE TRANSCRIPTIONAL REGULATOR"/>
    <property type="match status" value="1"/>
</dbReference>
<dbReference type="Gene3D" id="3.40.190.290">
    <property type="match status" value="1"/>
</dbReference>
<dbReference type="InterPro" id="IPR036388">
    <property type="entry name" value="WH-like_DNA-bd_sf"/>
</dbReference>
<dbReference type="InterPro" id="IPR036390">
    <property type="entry name" value="WH_DNA-bd_sf"/>
</dbReference>
<organism evidence="6 7">
    <name type="scientific">Roseateles agri</name>
    <dbReference type="NCBI Taxonomy" id="3098619"/>
    <lineage>
        <taxon>Bacteria</taxon>
        <taxon>Pseudomonadati</taxon>
        <taxon>Pseudomonadota</taxon>
        <taxon>Betaproteobacteria</taxon>
        <taxon>Burkholderiales</taxon>
        <taxon>Sphaerotilaceae</taxon>
        <taxon>Roseateles</taxon>
    </lineage>
</organism>
<proteinExistence type="inferred from homology"/>
<evidence type="ECO:0000256" key="3">
    <source>
        <dbReference type="ARBA" id="ARBA00023125"/>
    </source>
</evidence>
<evidence type="ECO:0000313" key="7">
    <source>
        <dbReference type="Proteomes" id="UP001285263"/>
    </source>
</evidence>
<dbReference type="Pfam" id="PF00126">
    <property type="entry name" value="HTH_1"/>
    <property type="match status" value="1"/>
</dbReference>
<gene>
    <name evidence="6" type="ORF">SNE35_17355</name>
</gene>
<dbReference type="InterPro" id="IPR058163">
    <property type="entry name" value="LysR-type_TF_proteobact-type"/>
</dbReference>
<sequence>MDKLEAMTIFVAVVQEKGFSAAARKLGVSPPVVTRAVSDLEAAMKVRLLVRTTRIVTVTEAGERYAQDCRRVLAEIQEIEQAATGAHGAVRGRLVITASSMFGRMRLGPVVRGYLERYPETEIECRYLDRTVNLLNEGIDVAIRIGELPDSSYHATPLASVRRIVCATPEYLREHGTPARPEELTHHSVIAALSMEPGNEWKFVSGGETLTASVRPRLATTSNDHAIQAASTGFGLTRVFDYMVQDQLADGRLVEVLESYGPPAVPVNALQMQGRLASSKVRAFIDLAIEHLRGSPLFPKQ</sequence>
<dbReference type="CDD" id="cd08471">
    <property type="entry name" value="PBP2_CrgA_like_2"/>
    <property type="match status" value="1"/>
</dbReference>
<evidence type="ECO:0000259" key="5">
    <source>
        <dbReference type="PROSITE" id="PS50931"/>
    </source>
</evidence>
<evidence type="ECO:0000313" key="6">
    <source>
        <dbReference type="EMBL" id="MDY0746284.1"/>
    </source>
</evidence>
<dbReference type="RefSeq" id="WP_320424186.1">
    <property type="nucleotide sequence ID" value="NZ_JAXCLA010000005.1"/>
</dbReference>
<dbReference type="InterPro" id="IPR005119">
    <property type="entry name" value="LysR_subst-bd"/>
</dbReference>
<keyword evidence="3" id="KW-0238">DNA-binding</keyword>
<accession>A0ABU5DJ00</accession>
<dbReference type="Pfam" id="PF03466">
    <property type="entry name" value="LysR_substrate"/>
    <property type="match status" value="1"/>
</dbReference>
<evidence type="ECO:0000256" key="4">
    <source>
        <dbReference type="ARBA" id="ARBA00023163"/>
    </source>
</evidence>
<dbReference type="Proteomes" id="UP001285263">
    <property type="component" value="Unassembled WGS sequence"/>
</dbReference>
<protein>
    <submittedName>
        <fullName evidence="6">LysR family transcriptional regulator</fullName>
    </submittedName>
</protein>
<evidence type="ECO:0000256" key="1">
    <source>
        <dbReference type="ARBA" id="ARBA00009437"/>
    </source>
</evidence>
<dbReference type="PROSITE" id="PS50931">
    <property type="entry name" value="HTH_LYSR"/>
    <property type="match status" value="1"/>
</dbReference>
<name>A0ABU5DJ00_9BURK</name>
<keyword evidence="2" id="KW-0805">Transcription regulation</keyword>
<dbReference type="InterPro" id="IPR000847">
    <property type="entry name" value="LysR_HTH_N"/>
</dbReference>
<evidence type="ECO:0000256" key="2">
    <source>
        <dbReference type="ARBA" id="ARBA00023015"/>
    </source>
</evidence>
<feature type="domain" description="HTH lysR-type" evidence="5">
    <location>
        <begin position="1"/>
        <end position="59"/>
    </location>
</feature>
<keyword evidence="4" id="KW-0804">Transcription</keyword>
<dbReference type="SUPFAM" id="SSF53850">
    <property type="entry name" value="Periplasmic binding protein-like II"/>
    <property type="match status" value="1"/>
</dbReference>
<dbReference type="Gene3D" id="1.10.10.10">
    <property type="entry name" value="Winged helix-like DNA-binding domain superfamily/Winged helix DNA-binding domain"/>
    <property type="match status" value="1"/>
</dbReference>
<comment type="similarity">
    <text evidence="1">Belongs to the LysR transcriptional regulatory family.</text>
</comment>
<comment type="caution">
    <text evidence="6">The sequence shown here is derived from an EMBL/GenBank/DDBJ whole genome shotgun (WGS) entry which is preliminary data.</text>
</comment>
<dbReference type="PANTHER" id="PTHR30537:SF5">
    <property type="entry name" value="HTH-TYPE TRANSCRIPTIONAL ACTIVATOR TTDR-RELATED"/>
    <property type="match status" value="1"/>
</dbReference>
<reference evidence="6 7" key="1">
    <citation type="submission" date="2023-11" db="EMBL/GenBank/DDBJ databases">
        <title>Paucibacter sp. nov., isolated from fresh soil in Korea.</title>
        <authorList>
            <person name="Le N.T.T."/>
        </authorList>
    </citation>
    <scope>NUCLEOTIDE SEQUENCE [LARGE SCALE GENOMIC DNA]</scope>
    <source>
        <strain evidence="6 7">R3-3</strain>
    </source>
</reference>
<keyword evidence="7" id="KW-1185">Reference proteome</keyword>
<dbReference type="EMBL" id="JAXCLA010000005">
    <property type="protein sequence ID" value="MDY0746284.1"/>
    <property type="molecule type" value="Genomic_DNA"/>
</dbReference>